<name>A0A067BU41_SAPPC</name>
<proteinExistence type="predicted"/>
<keyword evidence="4" id="KW-0472">Membrane</keyword>
<dbReference type="Proteomes" id="UP000030745">
    <property type="component" value="Unassembled WGS sequence"/>
</dbReference>
<organism evidence="5 6">
    <name type="scientific">Saprolegnia parasitica (strain CBS 223.65)</name>
    <dbReference type="NCBI Taxonomy" id="695850"/>
    <lineage>
        <taxon>Eukaryota</taxon>
        <taxon>Sar</taxon>
        <taxon>Stramenopiles</taxon>
        <taxon>Oomycota</taxon>
        <taxon>Saprolegniomycetes</taxon>
        <taxon>Saprolegniales</taxon>
        <taxon>Saprolegniaceae</taxon>
        <taxon>Saprolegnia</taxon>
    </lineage>
</organism>
<dbReference type="EMBL" id="KK583315">
    <property type="protein sequence ID" value="KDO20355.1"/>
    <property type="molecule type" value="Genomic_DNA"/>
</dbReference>
<accession>A0A067BU41</accession>
<dbReference type="KEGG" id="spar:SPRG_13500"/>
<dbReference type="PROSITE" id="PS50088">
    <property type="entry name" value="ANK_REPEAT"/>
    <property type="match status" value="2"/>
</dbReference>
<keyword evidence="1" id="KW-0677">Repeat</keyword>
<feature type="transmembrane region" description="Helical" evidence="4">
    <location>
        <begin position="184"/>
        <end position="206"/>
    </location>
</feature>
<evidence type="ECO:0000256" key="1">
    <source>
        <dbReference type="ARBA" id="ARBA00022737"/>
    </source>
</evidence>
<dbReference type="SUPFAM" id="SSF48403">
    <property type="entry name" value="Ankyrin repeat"/>
    <property type="match status" value="1"/>
</dbReference>
<dbReference type="Gene3D" id="1.25.40.20">
    <property type="entry name" value="Ankyrin repeat-containing domain"/>
    <property type="match status" value="1"/>
</dbReference>
<feature type="transmembrane region" description="Helical" evidence="4">
    <location>
        <begin position="96"/>
        <end position="117"/>
    </location>
</feature>
<reference evidence="5 6" key="1">
    <citation type="journal article" date="2013" name="PLoS Genet.">
        <title>Distinctive expansion of potential virulence genes in the genome of the oomycete fish pathogen Saprolegnia parasitica.</title>
        <authorList>
            <person name="Jiang R.H."/>
            <person name="de Bruijn I."/>
            <person name="Haas B.J."/>
            <person name="Belmonte R."/>
            <person name="Lobach L."/>
            <person name="Christie J."/>
            <person name="van den Ackerveken G."/>
            <person name="Bottin A."/>
            <person name="Bulone V."/>
            <person name="Diaz-Moreno S.M."/>
            <person name="Dumas B."/>
            <person name="Fan L."/>
            <person name="Gaulin E."/>
            <person name="Govers F."/>
            <person name="Grenville-Briggs L.J."/>
            <person name="Horner N.R."/>
            <person name="Levin J.Z."/>
            <person name="Mammella M."/>
            <person name="Meijer H.J."/>
            <person name="Morris P."/>
            <person name="Nusbaum C."/>
            <person name="Oome S."/>
            <person name="Phillips A.J."/>
            <person name="van Rooyen D."/>
            <person name="Rzeszutek E."/>
            <person name="Saraiva M."/>
            <person name="Secombes C.J."/>
            <person name="Seidl M.F."/>
            <person name="Snel B."/>
            <person name="Stassen J.H."/>
            <person name="Sykes S."/>
            <person name="Tripathy S."/>
            <person name="van den Berg H."/>
            <person name="Vega-Arreguin J.C."/>
            <person name="Wawra S."/>
            <person name="Young S.K."/>
            <person name="Zeng Q."/>
            <person name="Dieguez-Uribeondo J."/>
            <person name="Russ C."/>
            <person name="Tyler B.M."/>
            <person name="van West P."/>
        </authorList>
    </citation>
    <scope>NUCLEOTIDE SEQUENCE [LARGE SCALE GENOMIC DNA]</scope>
    <source>
        <strain evidence="5 6">CBS 223.65</strain>
    </source>
</reference>
<dbReference type="GO" id="GO:0085020">
    <property type="term" value="P:protein K6-linked ubiquitination"/>
    <property type="evidence" value="ECO:0007669"/>
    <property type="project" value="TreeGrafter"/>
</dbReference>
<gene>
    <name evidence="5" type="ORF">SPRG_13500</name>
</gene>
<evidence type="ECO:0000256" key="2">
    <source>
        <dbReference type="ARBA" id="ARBA00023043"/>
    </source>
</evidence>
<keyword evidence="2 3" id="KW-0040">ANK repeat</keyword>
<feature type="transmembrane region" description="Helical" evidence="4">
    <location>
        <begin position="21"/>
        <end position="44"/>
    </location>
</feature>
<protein>
    <submittedName>
        <fullName evidence="5">Uncharacterized protein</fullName>
    </submittedName>
</protein>
<feature type="repeat" description="ANK" evidence="3">
    <location>
        <begin position="271"/>
        <end position="311"/>
    </location>
</feature>
<dbReference type="PRINTS" id="PR01415">
    <property type="entry name" value="ANKYRIN"/>
</dbReference>
<dbReference type="InterPro" id="IPR036770">
    <property type="entry name" value="Ankyrin_rpt-contain_sf"/>
</dbReference>
<dbReference type="OrthoDB" id="539213at2759"/>
<dbReference type="GeneID" id="24135373"/>
<dbReference type="PROSITE" id="PS50297">
    <property type="entry name" value="ANK_REP_REGION"/>
    <property type="match status" value="2"/>
</dbReference>
<feature type="transmembrane region" description="Helical" evidence="4">
    <location>
        <begin position="56"/>
        <end position="75"/>
    </location>
</feature>
<dbReference type="InterPro" id="IPR002110">
    <property type="entry name" value="Ankyrin_rpt"/>
</dbReference>
<dbReference type="RefSeq" id="XP_012208950.1">
    <property type="nucleotide sequence ID" value="XM_012353560.1"/>
</dbReference>
<dbReference type="GO" id="GO:0004842">
    <property type="term" value="F:ubiquitin-protein transferase activity"/>
    <property type="evidence" value="ECO:0007669"/>
    <property type="project" value="TreeGrafter"/>
</dbReference>
<dbReference type="PANTHER" id="PTHR24171">
    <property type="entry name" value="ANKYRIN REPEAT DOMAIN-CONTAINING PROTEIN 39-RELATED"/>
    <property type="match status" value="1"/>
</dbReference>
<evidence type="ECO:0000256" key="4">
    <source>
        <dbReference type="SAM" id="Phobius"/>
    </source>
</evidence>
<evidence type="ECO:0000256" key="3">
    <source>
        <dbReference type="PROSITE-ProRule" id="PRU00023"/>
    </source>
</evidence>
<dbReference type="AlphaFoldDB" id="A0A067BU41"/>
<dbReference type="VEuPathDB" id="FungiDB:SPRG_13500"/>
<dbReference type="STRING" id="695850.A0A067BU41"/>
<dbReference type="OMA" id="HICAQQA"/>
<feature type="repeat" description="ANK" evidence="3">
    <location>
        <begin position="238"/>
        <end position="270"/>
    </location>
</feature>
<keyword evidence="4" id="KW-0812">Transmembrane</keyword>
<evidence type="ECO:0000313" key="6">
    <source>
        <dbReference type="Proteomes" id="UP000030745"/>
    </source>
</evidence>
<keyword evidence="6" id="KW-1185">Reference proteome</keyword>
<dbReference type="Pfam" id="PF12796">
    <property type="entry name" value="Ank_2"/>
    <property type="match status" value="1"/>
</dbReference>
<keyword evidence="4" id="KW-1133">Transmembrane helix</keyword>
<evidence type="ECO:0000313" key="5">
    <source>
        <dbReference type="EMBL" id="KDO20355.1"/>
    </source>
</evidence>
<dbReference type="SMART" id="SM00248">
    <property type="entry name" value="ANK"/>
    <property type="match status" value="2"/>
</dbReference>
<dbReference type="PANTHER" id="PTHR24171:SF8">
    <property type="entry name" value="BRCA1-ASSOCIATED RING DOMAIN PROTEIN 1"/>
    <property type="match status" value="1"/>
</dbReference>
<sequence>MASLRSTTRMLKQLLHHHTKVGVFLVVAGFVWEYPRIMLAQYLLGMLSDYLHSNHHRSALLGMYIGLIAAATTLFREDARSDQPYLWKYVLATPMTLAGGAVRLFGMPVYALVVAVWEATVVLQATTGPQYAHRLHEAYVARLQSVGGAQALPLSAFTTGVASIHDPAGGYGEVLAYARFSAKIVLALFFCVVYGIATFCNAPGLAGENLRDAVRNCDVDSAKKALSRGTDPNSKGQDKGSALHICAQQALSEMARVLLEAGADVNLPDGFGFTPLHWAVQLRREETCIEKRLDVIRVLLEYGANVNAVNFNGVSPAMIAARPENVRAHDVIQLYGCDVD</sequence>